<sequence>MRQTHTHTHTTVNIKECILQSYRALLLLGELRICSIISARGETQPGHI</sequence>
<accession>A0A0E9TNF1</accession>
<dbReference type="EMBL" id="GBXM01054339">
    <property type="protein sequence ID" value="JAH54238.1"/>
    <property type="molecule type" value="Transcribed_RNA"/>
</dbReference>
<dbReference type="AlphaFoldDB" id="A0A0E9TNF1"/>
<organism evidence="1">
    <name type="scientific">Anguilla anguilla</name>
    <name type="common">European freshwater eel</name>
    <name type="synonym">Muraena anguilla</name>
    <dbReference type="NCBI Taxonomy" id="7936"/>
    <lineage>
        <taxon>Eukaryota</taxon>
        <taxon>Metazoa</taxon>
        <taxon>Chordata</taxon>
        <taxon>Craniata</taxon>
        <taxon>Vertebrata</taxon>
        <taxon>Euteleostomi</taxon>
        <taxon>Actinopterygii</taxon>
        <taxon>Neopterygii</taxon>
        <taxon>Teleostei</taxon>
        <taxon>Anguilliformes</taxon>
        <taxon>Anguillidae</taxon>
        <taxon>Anguilla</taxon>
    </lineage>
</organism>
<protein>
    <submittedName>
        <fullName evidence="1">Uncharacterized protein</fullName>
    </submittedName>
</protein>
<reference evidence="1" key="1">
    <citation type="submission" date="2014-11" db="EMBL/GenBank/DDBJ databases">
        <authorList>
            <person name="Amaro Gonzalez C."/>
        </authorList>
    </citation>
    <scope>NUCLEOTIDE SEQUENCE</scope>
</reference>
<evidence type="ECO:0000313" key="1">
    <source>
        <dbReference type="EMBL" id="JAH54238.1"/>
    </source>
</evidence>
<name>A0A0E9TNF1_ANGAN</name>
<reference evidence="1" key="2">
    <citation type="journal article" date="2015" name="Fish Shellfish Immunol.">
        <title>Early steps in the European eel (Anguilla anguilla)-Vibrio vulnificus interaction in the gills: Role of the RtxA13 toxin.</title>
        <authorList>
            <person name="Callol A."/>
            <person name="Pajuelo D."/>
            <person name="Ebbesson L."/>
            <person name="Teles M."/>
            <person name="MacKenzie S."/>
            <person name="Amaro C."/>
        </authorList>
    </citation>
    <scope>NUCLEOTIDE SEQUENCE</scope>
</reference>
<proteinExistence type="predicted"/>